<dbReference type="STRING" id="52131.GA0061100_10664"/>
<keyword evidence="7 10" id="KW-0520">NAD</keyword>
<dbReference type="GO" id="GO:0003978">
    <property type="term" value="F:UDP-glucose 4-epimerase activity"/>
    <property type="evidence" value="ECO:0007669"/>
    <property type="project" value="UniProtKB-UniRule"/>
</dbReference>
<dbReference type="PANTHER" id="PTHR43725:SF53">
    <property type="entry name" value="UDP-ARABINOSE 4-EPIMERASE 1"/>
    <property type="match status" value="1"/>
</dbReference>
<organism evidence="12 13">
    <name type="scientific">Rhizobium hainanense</name>
    <dbReference type="NCBI Taxonomy" id="52131"/>
    <lineage>
        <taxon>Bacteria</taxon>
        <taxon>Pseudomonadati</taxon>
        <taxon>Pseudomonadota</taxon>
        <taxon>Alphaproteobacteria</taxon>
        <taxon>Hyphomicrobiales</taxon>
        <taxon>Rhizobiaceae</taxon>
        <taxon>Rhizobium/Agrobacterium group</taxon>
        <taxon>Rhizobium</taxon>
    </lineage>
</organism>
<dbReference type="InterPro" id="IPR001509">
    <property type="entry name" value="Epimerase_deHydtase"/>
</dbReference>
<dbReference type="Pfam" id="PF01370">
    <property type="entry name" value="Epimerase"/>
    <property type="match status" value="1"/>
</dbReference>
<dbReference type="OrthoDB" id="9801785at2"/>
<feature type="domain" description="NAD-dependent epimerase/dehydratase" evidence="11">
    <location>
        <begin position="4"/>
        <end position="252"/>
    </location>
</feature>
<sequence length="324" mass="35646">MRTVLVTGGAGYIGSHCCKAFAEAGWSVVTYDNLSRGWRDAVKWGPLVEGDIADAETVAATLRQYRPDVVAHFAAYAYVGESVEFPELYYRNNSFGTLVLIEEMLKAGVDRLIFSSTCASYGIPTRTPIDETHPQWPINPYGWSKFMIERMVEDFSRARGLNAVMLRYFNAAGGDPDGEIGERHEPETHVVPLAIEAAIRPGRTFTINGTDFDTRDGTAVRDYIHVSDLAQAHVLGGEKLLRDEGVHVYNLGTGNGTTVKELADAVSRISGQNLPVAYGPRRAGDPPALVAAADKAERELGWVPRHSSIDRIIETALAWYRSRM</sequence>
<evidence type="ECO:0000256" key="4">
    <source>
        <dbReference type="ARBA" id="ARBA00007637"/>
    </source>
</evidence>
<name>A0A1C3VGV3_9HYPH</name>
<dbReference type="EMBL" id="FMAC01000006">
    <property type="protein sequence ID" value="SCB26996.1"/>
    <property type="molecule type" value="Genomic_DNA"/>
</dbReference>
<dbReference type="Gene3D" id="3.40.50.720">
    <property type="entry name" value="NAD(P)-binding Rossmann-like Domain"/>
    <property type="match status" value="1"/>
</dbReference>
<evidence type="ECO:0000256" key="5">
    <source>
        <dbReference type="ARBA" id="ARBA00013189"/>
    </source>
</evidence>
<dbReference type="NCBIfam" id="TIGR01179">
    <property type="entry name" value="galE"/>
    <property type="match status" value="1"/>
</dbReference>
<comment type="subunit">
    <text evidence="10">Homodimer.</text>
</comment>
<evidence type="ECO:0000256" key="6">
    <source>
        <dbReference type="ARBA" id="ARBA00018569"/>
    </source>
</evidence>
<evidence type="ECO:0000256" key="3">
    <source>
        <dbReference type="ARBA" id="ARBA00004947"/>
    </source>
</evidence>
<dbReference type="InterPro" id="IPR005886">
    <property type="entry name" value="UDP_G4E"/>
</dbReference>
<evidence type="ECO:0000256" key="10">
    <source>
        <dbReference type="RuleBase" id="RU366046"/>
    </source>
</evidence>
<keyword evidence="8 10" id="KW-0413">Isomerase</keyword>
<comment type="similarity">
    <text evidence="4 10">Belongs to the NAD(P)-dependent epimerase/dehydratase family.</text>
</comment>
<evidence type="ECO:0000256" key="9">
    <source>
        <dbReference type="ARBA" id="ARBA00023277"/>
    </source>
</evidence>
<dbReference type="AlphaFoldDB" id="A0A1C3VGV3"/>
<evidence type="ECO:0000259" key="11">
    <source>
        <dbReference type="Pfam" id="PF01370"/>
    </source>
</evidence>
<evidence type="ECO:0000313" key="13">
    <source>
        <dbReference type="Proteomes" id="UP000186228"/>
    </source>
</evidence>
<evidence type="ECO:0000256" key="7">
    <source>
        <dbReference type="ARBA" id="ARBA00023027"/>
    </source>
</evidence>
<evidence type="ECO:0000256" key="8">
    <source>
        <dbReference type="ARBA" id="ARBA00023235"/>
    </source>
</evidence>
<dbReference type="InterPro" id="IPR036291">
    <property type="entry name" value="NAD(P)-bd_dom_sf"/>
</dbReference>
<dbReference type="RefSeq" id="WP_075854399.1">
    <property type="nucleotide sequence ID" value="NZ_FMAC01000006.1"/>
</dbReference>
<comment type="cofactor">
    <cofactor evidence="2 10">
        <name>NAD(+)</name>
        <dbReference type="ChEBI" id="CHEBI:57540"/>
    </cofactor>
</comment>
<keyword evidence="13" id="KW-1185">Reference proteome</keyword>
<evidence type="ECO:0000256" key="2">
    <source>
        <dbReference type="ARBA" id="ARBA00001911"/>
    </source>
</evidence>
<gene>
    <name evidence="12" type="ORF">GA0061100_10664</name>
</gene>
<comment type="pathway">
    <text evidence="3 10">Carbohydrate metabolism; galactose metabolism.</text>
</comment>
<accession>A0A1C3VGV3</accession>
<evidence type="ECO:0000313" key="12">
    <source>
        <dbReference type="EMBL" id="SCB26996.1"/>
    </source>
</evidence>
<dbReference type="GO" id="GO:0033499">
    <property type="term" value="P:galactose catabolic process via UDP-galactose, Leloir pathway"/>
    <property type="evidence" value="ECO:0007669"/>
    <property type="project" value="TreeGrafter"/>
</dbReference>
<dbReference type="SUPFAM" id="SSF51735">
    <property type="entry name" value="NAD(P)-binding Rossmann-fold domains"/>
    <property type="match status" value="1"/>
</dbReference>
<dbReference type="EC" id="5.1.3.2" evidence="5 10"/>
<protein>
    <recommendedName>
        <fullName evidence="6 10">UDP-glucose 4-epimerase</fullName>
        <ecNumber evidence="5 10">5.1.3.2</ecNumber>
    </recommendedName>
</protein>
<dbReference type="CDD" id="cd05247">
    <property type="entry name" value="UDP_G4E_1_SDR_e"/>
    <property type="match status" value="1"/>
</dbReference>
<dbReference type="Gene3D" id="3.90.25.10">
    <property type="entry name" value="UDP-galactose 4-epimerase, domain 1"/>
    <property type="match status" value="1"/>
</dbReference>
<evidence type="ECO:0000256" key="1">
    <source>
        <dbReference type="ARBA" id="ARBA00000083"/>
    </source>
</evidence>
<proteinExistence type="inferred from homology"/>
<dbReference type="UniPathway" id="UPA00214"/>
<reference evidence="13" key="1">
    <citation type="submission" date="2016-08" db="EMBL/GenBank/DDBJ databases">
        <authorList>
            <person name="Varghese N."/>
            <person name="Submissions Spin"/>
        </authorList>
    </citation>
    <scope>NUCLEOTIDE SEQUENCE [LARGE SCALE GENOMIC DNA]</scope>
    <source>
        <strain evidence="13">CCBAU 57015</strain>
    </source>
</reference>
<dbReference type="PANTHER" id="PTHR43725">
    <property type="entry name" value="UDP-GLUCOSE 4-EPIMERASE"/>
    <property type="match status" value="1"/>
</dbReference>
<keyword evidence="9 10" id="KW-0119">Carbohydrate metabolism</keyword>
<dbReference type="Proteomes" id="UP000186228">
    <property type="component" value="Unassembled WGS sequence"/>
</dbReference>
<comment type="catalytic activity">
    <reaction evidence="1 10">
        <text>UDP-alpha-D-glucose = UDP-alpha-D-galactose</text>
        <dbReference type="Rhea" id="RHEA:22168"/>
        <dbReference type="ChEBI" id="CHEBI:58885"/>
        <dbReference type="ChEBI" id="CHEBI:66914"/>
        <dbReference type="EC" id="5.1.3.2"/>
    </reaction>
</comment>